<dbReference type="EMBL" id="CAJVPW010010344">
    <property type="protein sequence ID" value="CAG8614344.1"/>
    <property type="molecule type" value="Genomic_DNA"/>
</dbReference>
<proteinExistence type="predicted"/>
<dbReference type="Proteomes" id="UP000789366">
    <property type="component" value="Unassembled WGS sequence"/>
</dbReference>
<accession>A0ACA9MY63</accession>
<evidence type="ECO:0000313" key="2">
    <source>
        <dbReference type="Proteomes" id="UP000789366"/>
    </source>
</evidence>
<protein>
    <submittedName>
        <fullName evidence="1">2081_t:CDS:1</fullName>
    </submittedName>
</protein>
<gene>
    <name evidence="1" type="ORF">SPELUC_LOCUS7619</name>
</gene>
<name>A0ACA9MY63_9GLOM</name>
<feature type="non-terminal residue" evidence="1">
    <location>
        <position position="1"/>
    </location>
</feature>
<organism evidence="1 2">
    <name type="scientific">Cetraspora pellucida</name>
    <dbReference type="NCBI Taxonomy" id="1433469"/>
    <lineage>
        <taxon>Eukaryota</taxon>
        <taxon>Fungi</taxon>
        <taxon>Fungi incertae sedis</taxon>
        <taxon>Mucoromycota</taxon>
        <taxon>Glomeromycotina</taxon>
        <taxon>Glomeromycetes</taxon>
        <taxon>Diversisporales</taxon>
        <taxon>Gigasporaceae</taxon>
        <taxon>Cetraspora</taxon>
    </lineage>
</organism>
<evidence type="ECO:0000313" key="1">
    <source>
        <dbReference type="EMBL" id="CAG8614344.1"/>
    </source>
</evidence>
<sequence>LVDYTFSEQFKMLTNLLYKKHHEFDSLELDHNLFQQMIEAADLRLKGFFNQMVEMLIPNNKTIYNKTEAKKSVVSLCYIMAGMRNKFVNDFKLEVRLYLLASGTSRTAIDTMHSIGFSSCYQTVNNYMRKIANEHSRKIREYFSEYVSLNFENFETSPIEKGPHSLCI</sequence>
<reference evidence="1" key="1">
    <citation type="submission" date="2021-06" db="EMBL/GenBank/DDBJ databases">
        <authorList>
            <person name="Kallberg Y."/>
            <person name="Tangrot J."/>
            <person name="Rosling A."/>
        </authorList>
    </citation>
    <scope>NUCLEOTIDE SEQUENCE</scope>
    <source>
        <strain evidence="1">28 12/20/2015</strain>
    </source>
</reference>
<comment type="caution">
    <text evidence="1">The sequence shown here is derived from an EMBL/GenBank/DDBJ whole genome shotgun (WGS) entry which is preliminary data.</text>
</comment>
<keyword evidence="2" id="KW-1185">Reference proteome</keyword>